<keyword evidence="3" id="KW-0804">Transcription</keyword>
<protein>
    <submittedName>
        <fullName evidence="5">GntR family transcriptional regulator</fullName>
    </submittedName>
</protein>
<dbReference type="InterPro" id="IPR000524">
    <property type="entry name" value="Tscrpt_reg_HTH_GntR"/>
</dbReference>
<dbReference type="PANTHER" id="PTHR44846:SF16">
    <property type="entry name" value="TRANSCRIPTIONAL REGULATOR PHNF-RELATED"/>
    <property type="match status" value="1"/>
</dbReference>
<dbReference type="InterPro" id="IPR050679">
    <property type="entry name" value="Bact_HTH_transcr_reg"/>
</dbReference>
<keyword evidence="6" id="KW-1185">Reference proteome</keyword>
<gene>
    <name evidence="5" type="ORF">AB0K40_31755</name>
</gene>
<dbReference type="EMBL" id="JBFARM010000010">
    <property type="protein sequence ID" value="MEV4290107.1"/>
    <property type="molecule type" value="Genomic_DNA"/>
</dbReference>
<feature type="domain" description="HTH gntR-type" evidence="4">
    <location>
        <begin position="11"/>
        <end position="78"/>
    </location>
</feature>
<dbReference type="PROSITE" id="PS50949">
    <property type="entry name" value="HTH_GNTR"/>
    <property type="match status" value="1"/>
</dbReference>
<dbReference type="CDD" id="cd07377">
    <property type="entry name" value="WHTH_GntR"/>
    <property type="match status" value="1"/>
</dbReference>
<accession>A0ABV3HC53</accession>
<organism evidence="5 6">
    <name type="scientific">Nonomuraea bangladeshensis</name>
    <dbReference type="NCBI Taxonomy" id="404385"/>
    <lineage>
        <taxon>Bacteria</taxon>
        <taxon>Bacillati</taxon>
        <taxon>Actinomycetota</taxon>
        <taxon>Actinomycetes</taxon>
        <taxon>Streptosporangiales</taxon>
        <taxon>Streptosporangiaceae</taxon>
        <taxon>Nonomuraea</taxon>
    </lineage>
</organism>
<reference evidence="5 6" key="1">
    <citation type="submission" date="2024-06" db="EMBL/GenBank/DDBJ databases">
        <title>The Natural Products Discovery Center: Release of the First 8490 Sequenced Strains for Exploring Actinobacteria Biosynthetic Diversity.</title>
        <authorList>
            <person name="Kalkreuter E."/>
            <person name="Kautsar S.A."/>
            <person name="Yang D."/>
            <person name="Bader C.D."/>
            <person name="Teijaro C.N."/>
            <person name="Fluegel L."/>
            <person name="Davis C.M."/>
            <person name="Simpson J.R."/>
            <person name="Lauterbach L."/>
            <person name="Steele A.D."/>
            <person name="Gui C."/>
            <person name="Meng S."/>
            <person name="Li G."/>
            <person name="Viehrig K."/>
            <person name="Ye F."/>
            <person name="Su P."/>
            <person name="Kiefer A.F."/>
            <person name="Nichols A."/>
            <person name="Cepeda A.J."/>
            <person name="Yan W."/>
            <person name="Fan B."/>
            <person name="Jiang Y."/>
            <person name="Adhikari A."/>
            <person name="Zheng C.-J."/>
            <person name="Schuster L."/>
            <person name="Cowan T.M."/>
            <person name="Smanski M.J."/>
            <person name="Chevrette M.G."/>
            <person name="De Carvalho L.P.S."/>
            <person name="Shen B."/>
        </authorList>
    </citation>
    <scope>NUCLEOTIDE SEQUENCE [LARGE SCALE GENOMIC DNA]</scope>
    <source>
        <strain evidence="5 6">NPDC049574</strain>
    </source>
</reference>
<evidence type="ECO:0000256" key="1">
    <source>
        <dbReference type="ARBA" id="ARBA00023015"/>
    </source>
</evidence>
<proteinExistence type="predicted"/>
<comment type="caution">
    <text evidence="5">The sequence shown here is derived from an EMBL/GenBank/DDBJ whole genome shotgun (WGS) entry which is preliminary data.</text>
</comment>
<dbReference type="InterPro" id="IPR036388">
    <property type="entry name" value="WH-like_DNA-bd_sf"/>
</dbReference>
<dbReference type="SUPFAM" id="SSF46785">
    <property type="entry name" value="Winged helix' DNA-binding domain"/>
    <property type="match status" value="1"/>
</dbReference>
<evidence type="ECO:0000259" key="4">
    <source>
        <dbReference type="PROSITE" id="PS50949"/>
    </source>
</evidence>
<dbReference type="Gene3D" id="1.10.10.10">
    <property type="entry name" value="Winged helix-like DNA-binding domain superfamily/Winged helix DNA-binding domain"/>
    <property type="match status" value="1"/>
</dbReference>
<dbReference type="RefSeq" id="WP_364456847.1">
    <property type="nucleotide sequence ID" value="NZ_JBFARM010000010.1"/>
</dbReference>
<dbReference type="SMART" id="SM00345">
    <property type="entry name" value="HTH_GNTR"/>
    <property type="match status" value="1"/>
</dbReference>
<dbReference type="Proteomes" id="UP001552427">
    <property type="component" value="Unassembled WGS sequence"/>
</dbReference>
<keyword evidence="1" id="KW-0805">Transcription regulation</keyword>
<evidence type="ECO:0000313" key="5">
    <source>
        <dbReference type="EMBL" id="MEV4290107.1"/>
    </source>
</evidence>
<sequence>MADGWQFDHTIPKSVQIAAEIERRIRAGENPPKHPIYEVRLVQEFGVARETARKATVILRERGLIFTVRGMGSFVAEPSEWAEPAG</sequence>
<evidence type="ECO:0000256" key="3">
    <source>
        <dbReference type="ARBA" id="ARBA00023163"/>
    </source>
</evidence>
<dbReference type="Pfam" id="PF00392">
    <property type="entry name" value="GntR"/>
    <property type="match status" value="1"/>
</dbReference>
<evidence type="ECO:0000313" key="6">
    <source>
        <dbReference type="Proteomes" id="UP001552427"/>
    </source>
</evidence>
<evidence type="ECO:0000256" key="2">
    <source>
        <dbReference type="ARBA" id="ARBA00023125"/>
    </source>
</evidence>
<keyword evidence="2" id="KW-0238">DNA-binding</keyword>
<dbReference type="InterPro" id="IPR036390">
    <property type="entry name" value="WH_DNA-bd_sf"/>
</dbReference>
<name>A0ABV3HC53_9ACTN</name>
<dbReference type="PANTHER" id="PTHR44846">
    <property type="entry name" value="MANNOSYL-D-GLYCERATE TRANSPORT/METABOLISM SYSTEM REPRESSOR MNGR-RELATED"/>
    <property type="match status" value="1"/>
</dbReference>